<evidence type="ECO:0000313" key="1">
    <source>
        <dbReference type="EMBL" id="MPN65100.1"/>
    </source>
</evidence>
<proteinExistence type="predicted"/>
<dbReference type="AlphaFoldDB" id="A0A645JPZ1"/>
<comment type="caution">
    <text evidence="1">The sequence shown here is derived from an EMBL/GenBank/DDBJ whole genome shotgun (WGS) entry which is preliminary data.</text>
</comment>
<sequence length="114" mass="12295">MLDGEEVFSERTVGGERFELGYPAIIGDPSVADGLADFSGQGRVGVQQPTPLGDAVGLVVEALGEDEVELGEHPFLEQARVQFGHAIGRMRADDGKVGHPHHLWRALLDEAHTR</sequence>
<reference evidence="1" key="1">
    <citation type="submission" date="2019-08" db="EMBL/GenBank/DDBJ databases">
        <authorList>
            <person name="Kucharzyk K."/>
            <person name="Murdoch R.W."/>
            <person name="Higgins S."/>
            <person name="Loffler F."/>
        </authorList>
    </citation>
    <scope>NUCLEOTIDE SEQUENCE</scope>
</reference>
<protein>
    <submittedName>
        <fullName evidence="1">Uncharacterized protein</fullName>
    </submittedName>
</protein>
<gene>
    <name evidence="1" type="ORF">SDC9_212879</name>
</gene>
<dbReference type="EMBL" id="VSSQ01146969">
    <property type="protein sequence ID" value="MPN65100.1"/>
    <property type="molecule type" value="Genomic_DNA"/>
</dbReference>
<accession>A0A645JPZ1</accession>
<name>A0A645JPZ1_9ZZZZ</name>
<organism evidence="1">
    <name type="scientific">bioreactor metagenome</name>
    <dbReference type="NCBI Taxonomy" id="1076179"/>
    <lineage>
        <taxon>unclassified sequences</taxon>
        <taxon>metagenomes</taxon>
        <taxon>ecological metagenomes</taxon>
    </lineage>
</organism>